<dbReference type="Pfam" id="PF13191">
    <property type="entry name" value="AAA_16"/>
    <property type="match status" value="1"/>
</dbReference>
<keyword evidence="4" id="KW-0808">Transferase</keyword>
<dbReference type="InterPro" id="IPR027417">
    <property type="entry name" value="P-loop_NTPase"/>
</dbReference>
<proteinExistence type="predicted"/>
<dbReference type="Gene3D" id="3.40.50.300">
    <property type="entry name" value="P-loop containing nucleotide triphosphate hydrolases"/>
    <property type="match status" value="1"/>
</dbReference>
<evidence type="ECO:0000256" key="1">
    <source>
        <dbReference type="ARBA" id="ARBA00000085"/>
    </source>
</evidence>
<dbReference type="InterPro" id="IPR036097">
    <property type="entry name" value="HisK_dim/P_sf"/>
</dbReference>
<dbReference type="RefSeq" id="WP_215607947.1">
    <property type="nucleotide sequence ID" value="NZ_JADOES010000007.1"/>
</dbReference>
<dbReference type="InterPro" id="IPR029016">
    <property type="entry name" value="GAF-like_dom_sf"/>
</dbReference>
<dbReference type="PANTHER" id="PTHR43642:SF1">
    <property type="entry name" value="HYBRID SIGNAL TRANSDUCTION HISTIDINE KINASE G"/>
    <property type="match status" value="1"/>
</dbReference>
<evidence type="ECO:0000313" key="9">
    <source>
        <dbReference type="Proteomes" id="UP000717364"/>
    </source>
</evidence>
<gene>
    <name evidence="8" type="ORF">IXB50_05520</name>
</gene>
<accession>A0A947GL83</accession>
<dbReference type="SMART" id="SM00220">
    <property type="entry name" value="S_TKc"/>
    <property type="match status" value="1"/>
</dbReference>
<comment type="catalytic activity">
    <reaction evidence="1">
        <text>ATP + protein L-histidine = ADP + protein N-phospho-L-histidine.</text>
        <dbReference type="EC" id="2.7.13.3"/>
    </reaction>
</comment>
<keyword evidence="3" id="KW-0597">Phosphoprotein</keyword>
<evidence type="ECO:0000256" key="3">
    <source>
        <dbReference type="ARBA" id="ARBA00022553"/>
    </source>
</evidence>
<feature type="domain" description="Histidine kinase" evidence="7">
    <location>
        <begin position="1558"/>
        <end position="1813"/>
    </location>
</feature>
<dbReference type="SUPFAM" id="SSF55874">
    <property type="entry name" value="ATPase domain of HSP90 chaperone/DNA topoisomerase II/histidine kinase"/>
    <property type="match status" value="1"/>
</dbReference>
<dbReference type="GO" id="GO:0005524">
    <property type="term" value="F:ATP binding"/>
    <property type="evidence" value="ECO:0007669"/>
    <property type="project" value="InterPro"/>
</dbReference>
<dbReference type="PROSITE" id="PS50011">
    <property type="entry name" value="PROTEIN_KINASE_DOM"/>
    <property type="match status" value="1"/>
</dbReference>
<dbReference type="InterPro" id="IPR011009">
    <property type="entry name" value="Kinase-like_dom_sf"/>
</dbReference>
<evidence type="ECO:0000256" key="2">
    <source>
        <dbReference type="ARBA" id="ARBA00012438"/>
    </source>
</evidence>
<dbReference type="InterPro" id="IPR003018">
    <property type="entry name" value="GAF"/>
</dbReference>
<keyword evidence="9" id="KW-1185">Reference proteome</keyword>
<dbReference type="GO" id="GO:0000155">
    <property type="term" value="F:phosphorelay sensor kinase activity"/>
    <property type="evidence" value="ECO:0007669"/>
    <property type="project" value="InterPro"/>
</dbReference>
<organism evidence="8 9">
    <name type="scientific">Leptothoe spongobia TAU-MAC 1115</name>
    <dbReference type="NCBI Taxonomy" id="1967444"/>
    <lineage>
        <taxon>Bacteria</taxon>
        <taxon>Bacillati</taxon>
        <taxon>Cyanobacteriota</taxon>
        <taxon>Cyanophyceae</taxon>
        <taxon>Nodosilineales</taxon>
        <taxon>Cymatolegaceae</taxon>
        <taxon>Leptothoe</taxon>
        <taxon>Leptothoe spongobia</taxon>
    </lineage>
</organism>
<dbReference type="CDD" id="cd00082">
    <property type="entry name" value="HisKA"/>
    <property type="match status" value="1"/>
</dbReference>
<dbReference type="Gene3D" id="1.10.510.10">
    <property type="entry name" value="Transferase(Phosphotransferase) domain 1"/>
    <property type="match status" value="1"/>
</dbReference>
<dbReference type="Gene3D" id="3.30.565.10">
    <property type="entry name" value="Histidine kinase-like ATPase, C-terminal domain"/>
    <property type="match status" value="1"/>
</dbReference>
<dbReference type="PROSITE" id="PS00108">
    <property type="entry name" value="PROTEIN_KINASE_ST"/>
    <property type="match status" value="1"/>
</dbReference>
<dbReference type="InterPro" id="IPR003661">
    <property type="entry name" value="HisK_dim/P_dom"/>
</dbReference>
<evidence type="ECO:0000313" key="8">
    <source>
        <dbReference type="EMBL" id="MBT9314876.1"/>
    </source>
</evidence>
<dbReference type="InterPro" id="IPR011990">
    <property type="entry name" value="TPR-like_helical_dom_sf"/>
</dbReference>
<dbReference type="InterPro" id="IPR008271">
    <property type="entry name" value="Ser/Thr_kinase_AS"/>
</dbReference>
<dbReference type="SMART" id="SM00387">
    <property type="entry name" value="HATPase_c"/>
    <property type="match status" value="1"/>
</dbReference>
<dbReference type="Proteomes" id="UP000717364">
    <property type="component" value="Unassembled WGS sequence"/>
</dbReference>
<keyword evidence="4" id="KW-0418">Kinase</keyword>
<dbReference type="EC" id="2.7.13.3" evidence="2"/>
<dbReference type="EMBL" id="JADOES010000007">
    <property type="protein sequence ID" value="MBT9314876.1"/>
    <property type="molecule type" value="Genomic_DNA"/>
</dbReference>
<evidence type="ECO:0000259" key="6">
    <source>
        <dbReference type="PROSITE" id="PS50011"/>
    </source>
</evidence>
<dbReference type="Gene3D" id="3.30.450.40">
    <property type="match status" value="1"/>
</dbReference>
<protein>
    <recommendedName>
        <fullName evidence="2">histidine kinase</fullName>
        <ecNumber evidence="2">2.7.13.3</ecNumber>
    </recommendedName>
</protein>
<dbReference type="SUPFAM" id="SSF56112">
    <property type="entry name" value="Protein kinase-like (PK-like)"/>
    <property type="match status" value="1"/>
</dbReference>
<dbReference type="CDD" id="cd14014">
    <property type="entry name" value="STKc_PknB_like"/>
    <property type="match status" value="1"/>
</dbReference>
<dbReference type="InterPro" id="IPR036890">
    <property type="entry name" value="HATPase_C_sf"/>
</dbReference>
<dbReference type="SUPFAM" id="SSF48452">
    <property type="entry name" value="TPR-like"/>
    <property type="match status" value="1"/>
</dbReference>
<dbReference type="PROSITE" id="PS50109">
    <property type="entry name" value="HIS_KIN"/>
    <property type="match status" value="1"/>
</dbReference>
<dbReference type="InterPro" id="IPR003594">
    <property type="entry name" value="HATPase_dom"/>
</dbReference>
<dbReference type="SUPFAM" id="SSF47384">
    <property type="entry name" value="Homodimeric domain of signal transducing histidine kinase"/>
    <property type="match status" value="1"/>
</dbReference>
<name>A0A947GL83_9CYAN</name>
<dbReference type="InterPro" id="IPR000719">
    <property type="entry name" value="Prot_kinase_dom"/>
</dbReference>
<dbReference type="Gene3D" id="1.10.287.130">
    <property type="match status" value="1"/>
</dbReference>
<evidence type="ECO:0000256" key="4">
    <source>
        <dbReference type="ARBA" id="ARBA00022777"/>
    </source>
</evidence>
<dbReference type="PRINTS" id="PR00344">
    <property type="entry name" value="BCTRLSENSOR"/>
</dbReference>
<dbReference type="SMART" id="SM00065">
    <property type="entry name" value="GAF"/>
    <property type="match status" value="1"/>
</dbReference>
<dbReference type="InterPro" id="IPR005467">
    <property type="entry name" value="His_kinase_dom"/>
</dbReference>
<dbReference type="InterPro" id="IPR041664">
    <property type="entry name" value="AAA_16"/>
</dbReference>
<dbReference type="SUPFAM" id="SSF52540">
    <property type="entry name" value="P-loop containing nucleoside triphosphate hydrolases"/>
    <property type="match status" value="1"/>
</dbReference>
<dbReference type="Pfam" id="PF00069">
    <property type="entry name" value="Pkinase"/>
    <property type="match status" value="1"/>
</dbReference>
<feature type="domain" description="Protein kinase" evidence="6">
    <location>
        <begin position="18"/>
        <end position="286"/>
    </location>
</feature>
<evidence type="ECO:0000256" key="5">
    <source>
        <dbReference type="ARBA" id="ARBA00023012"/>
    </source>
</evidence>
<reference evidence="8" key="2">
    <citation type="journal article" date="2021" name="Mar. Drugs">
        <title>Genome Reduction and Secondary Metabolism of the Marine Sponge-Associated Cyanobacterium Leptothoe.</title>
        <authorList>
            <person name="Konstantinou D."/>
            <person name="Popin R.V."/>
            <person name="Fewer D.P."/>
            <person name="Sivonen K."/>
            <person name="Gkelis S."/>
        </authorList>
    </citation>
    <scope>NUCLEOTIDE SEQUENCE</scope>
    <source>
        <strain evidence="8">TAU-MAC 1115</strain>
    </source>
</reference>
<dbReference type="InterPro" id="IPR004358">
    <property type="entry name" value="Sig_transdc_His_kin-like_C"/>
</dbReference>
<keyword evidence="5" id="KW-0902">Two-component regulatory system</keyword>
<dbReference type="Pfam" id="PF02518">
    <property type="entry name" value="HATPase_c"/>
    <property type="match status" value="1"/>
</dbReference>
<dbReference type="Pfam" id="PF01590">
    <property type="entry name" value="GAF"/>
    <property type="match status" value="1"/>
</dbReference>
<comment type="caution">
    <text evidence="8">The sequence shown here is derived from an EMBL/GenBank/DDBJ whole genome shotgun (WGS) entry which is preliminary data.</text>
</comment>
<evidence type="ECO:0000259" key="7">
    <source>
        <dbReference type="PROSITE" id="PS50109"/>
    </source>
</evidence>
<dbReference type="PANTHER" id="PTHR43642">
    <property type="entry name" value="HYBRID SIGNAL TRANSDUCTION HISTIDINE KINASE G"/>
    <property type="match status" value="1"/>
</dbReference>
<sequence length="1813" mass="201988">MIRLSSITPSSLAKLSGYTLIEQLYEGTRTVVYRAIKTNGQCPVVIKALRQDYPSFSELVQFRNQYAIAQVLTRQCAQNPPIAGILRPLSLEPLDNGYALVMEDWGGLSLAQYLQQQSLVLTEVLDIGLQLADILHGLDQRRVVHKDIKPANILIRPESKQIKLIDFSIASRLPKETQKIQSPTILEGTLAYLAPEQTGRMNRGIDYRADFYGLGVTLYQLLSGRLPFTSEDPLELMHCHMAEVPTLVNQINPDVPGMVAAIVGKLMAKNAEDRYQNALGLKHDLEQCLIQWQAIGRISTFELGQRDISDRFLIPETLYGREAEVQTLLDAFQRVAAGAAELMLVTGFSGIGKTSVIQEVHKPITHQNGYFISGKFDQLNRNLPFSAFIQAFRSLIAQLLGESDAVLDHWQKKILDAVGVNGQVILDVIPDLEQIIGQQPALTELSGSAAQNRFNVVFGNFVQVFTSKDHPLVIFLDDLQWADLASLNLLKRLMDTAELDANTGYLLVLGAYRDNEVSPTHPFMLTLDDLEHHGQLIHTLTLTALSEPDINQWVADTLRCSIEIAKPLSQLVYQKTQGNPFFTTQFLQELYEQTCIYFDVELGAWQCDLSKVRQLALTEDVMAFMMRRLQKLSPSAQQVLKRAACIGNCFDLSALATICELPQETVATELWLALQEQLIVPVNENYKFFQGGRTDTIGLKPAVADYCFLHDRIQQAAYALIPDSQKQATHLEIGRLLYQTSLTLQTEVNLFDIVNHWNRGLELINTPAEQRQLCQLNLAAGQRAKEATAYALAEQYAVVGIQLLAPKGWQTDYDVMLTLHELATEVTYLNGDFAQSQTWANHLMQHAKYFLDQVKVYKIQILANIAQKKLSAAIEMGRQALGQLDIEIPVEPTEADIQQALTTTASLVPPSKIQSLAELPTMTDSRSLAALTILNTIAATVYLSQPKLFPLVVLEQVKLSVMYGNSPISAGVYARYSFILCGKVNDIESGYQFGRLALSLAEKFNHKAINTRVFLMVGALTVPWKDHLRKGLPLLETAFLDGMASGNLDGAALGHYYNSQSSYLIGQELTGLEHKVAVRSQQLRQIKQELHLNNNELLRQVILNLLGKPDQVYRLVGEAFNEDKMLSQYQLTSNILGLYCFHLYKLLLCYWFGQVNAAVDHAKQAADYLAGATAQATVPLFYFYDSLAALAQYATVSIPEQTSILEQVNKNQLKMEHWATFAPMNFQHKLDLVIAERHRVLGEKSQAIEAYDRAISGAKENRYTQEEALAHELAAKFYLAWGKDKVAASYIQEAYYCYAHWGAIAKTDDLEKHYPHLLQPILQPAASSINFLDTLATIAPPNLTIHSTGTFNAASFTALNTVFDFASVLKSAQTISDTIQLDALLQQLTQIMLQTSGGDHCFLALPNNNDDWQLRAIATPGNTKLSTELLAEHLDAPIQLIYYVKHTQKVVMVDKFVIDLPIIDTYLNRHQPQSVLCLPILHHDVMVGVLYLHNQLTSGVFSSDRILVLNFLCTQAAIALENARLYQQAQTYAQQLEESQLQLVQSEKMSALGNLVAGVAHEINNPLGFVGGNISELQLSLKDITHCLQAYRDAFPNPGDDIQAILAAADIEFVLEDIPKMLTSMETGCDRIRAISNSLRIFSRADTDTKFEANLHEGLDSTLLILKYRLKAKDFRPEIKIVKHYAELPDINCFPGQLNQVFMNILANAIDMFDEMAEEQSYDSLETNPQKITIHTRIINDSATVSISDNGQGMSEQTCAKIFDRKFTTKGVGKGTGLGLAIAHQVIVEKHGGSLTVNSTLGQGTEFVIGLPM</sequence>
<dbReference type="SUPFAM" id="SSF55781">
    <property type="entry name" value="GAF domain-like"/>
    <property type="match status" value="1"/>
</dbReference>
<reference evidence="8" key="1">
    <citation type="submission" date="2020-11" db="EMBL/GenBank/DDBJ databases">
        <authorList>
            <person name="Konstantinou D."/>
            <person name="Gkelis S."/>
            <person name="Popin R."/>
            <person name="Fewer D."/>
            <person name="Sivonen K."/>
        </authorList>
    </citation>
    <scope>NUCLEOTIDE SEQUENCE</scope>
    <source>
        <strain evidence="8">TAU-MAC 1115</strain>
    </source>
</reference>
<dbReference type="SMART" id="SM00388">
    <property type="entry name" value="HisKA"/>
    <property type="match status" value="1"/>
</dbReference>
<dbReference type="InterPro" id="IPR053159">
    <property type="entry name" value="Hybrid_Histidine_Kinase"/>
</dbReference>